<organism evidence="1 2">
    <name type="scientific">Nitrosomonas aestuarii</name>
    <dbReference type="NCBI Taxonomy" id="52441"/>
    <lineage>
        <taxon>Bacteria</taxon>
        <taxon>Pseudomonadati</taxon>
        <taxon>Pseudomonadota</taxon>
        <taxon>Betaproteobacteria</taxon>
        <taxon>Nitrosomonadales</taxon>
        <taxon>Nitrosomonadaceae</taxon>
        <taxon>Nitrosomonas</taxon>
    </lineage>
</organism>
<proteinExistence type="predicted"/>
<gene>
    <name evidence="1" type="ORF">SAMN05216302_101817</name>
</gene>
<evidence type="ECO:0000313" key="2">
    <source>
        <dbReference type="Proteomes" id="UP000199533"/>
    </source>
</evidence>
<evidence type="ECO:0000313" key="1">
    <source>
        <dbReference type="EMBL" id="SFK86431.1"/>
    </source>
</evidence>
<reference evidence="2" key="1">
    <citation type="submission" date="2016-10" db="EMBL/GenBank/DDBJ databases">
        <authorList>
            <person name="Varghese N."/>
            <person name="Submissions S."/>
        </authorList>
    </citation>
    <scope>NUCLEOTIDE SEQUENCE [LARGE SCALE GENOMIC DNA]</scope>
    <source>
        <strain evidence="2">Nm69</strain>
    </source>
</reference>
<dbReference type="Proteomes" id="UP000199533">
    <property type="component" value="Unassembled WGS sequence"/>
</dbReference>
<sequence>MQGKNRFKMLIYYVKRCIDNADSFPTACWAVRLIKSEPVYYFFVPLVLLKRTDYRRLIL</sequence>
<dbReference type="EMBL" id="FOSP01000018">
    <property type="protein sequence ID" value="SFK86431.1"/>
    <property type="molecule type" value="Genomic_DNA"/>
</dbReference>
<keyword evidence="2" id="KW-1185">Reference proteome</keyword>
<name>A0A1I4D2Y6_9PROT</name>
<protein>
    <submittedName>
        <fullName evidence="1">Uncharacterized protein</fullName>
    </submittedName>
</protein>
<accession>A0A1I4D2Y6</accession>
<dbReference type="AlphaFoldDB" id="A0A1I4D2Y6"/>